<feature type="signal peptide" evidence="2">
    <location>
        <begin position="1"/>
        <end position="21"/>
    </location>
</feature>
<reference evidence="3" key="1">
    <citation type="submission" date="2020-11" db="EMBL/GenBank/DDBJ databases">
        <authorList>
            <consortium name="DOE Joint Genome Institute"/>
            <person name="Ahrendt S."/>
            <person name="Riley R."/>
            <person name="Andreopoulos W."/>
            <person name="Labutti K."/>
            <person name="Pangilinan J."/>
            <person name="Ruiz-Duenas F.J."/>
            <person name="Barrasa J.M."/>
            <person name="Sanchez-Garcia M."/>
            <person name="Camarero S."/>
            <person name="Miyauchi S."/>
            <person name="Serrano A."/>
            <person name="Linde D."/>
            <person name="Babiker R."/>
            <person name="Drula E."/>
            <person name="Ayuso-Fernandez I."/>
            <person name="Pacheco R."/>
            <person name="Padilla G."/>
            <person name="Ferreira P."/>
            <person name="Barriuso J."/>
            <person name="Kellner H."/>
            <person name="Castanera R."/>
            <person name="Alfaro M."/>
            <person name="Ramirez L."/>
            <person name="Pisabarro A.G."/>
            <person name="Kuo A."/>
            <person name="Tritt A."/>
            <person name="Lipzen A."/>
            <person name="He G."/>
            <person name="Yan M."/>
            <person name="Ng V."/>
            <person name="Cullen D."/>
            <person name="Martin F."/>
            <person name="Rosso M.-N."/>
            <person name="Henrissat B."/>
            <person name="Hibbett D."/>
            <person name="Martinez A.T."/>
            <person name="Grigoriev I.V."/>
        </authorList>
    </citation>
    <scope>NUCLEOTIDE SEQUENCE</scope>
    <source>
        <strain evidence="3">ATCC 90797</strain>
    </source>
</reference>
<proteinExistence type="predicted"/>
<evidence type="ECO:0000256" key="1">
    <source>
        <dbReference type="SAM" id="MobiDB-lite"/>
    </source>
</evidence>
<evidence type="ECO:0000313" key="4">
    <source>
        <dbReference type="Proteomes" id="UP000807025"/>
    </source>
</evidence>
<accession>A0A9P6A944</accession>
<sequence>MHIPMHASILLLAFYVVFVVANPLEDGVDAVDAIDAMAIKGPGGGDPDRGGGNPFGSGGGNPGPPRGRSPSGNSGNPDFPGGGHPHRHGGNPGKLRSMNSRRFHRMRHHRQKPHAIAI</sequence>
<name>A0A9P6A944_PLEER</name>
<feature type="compositionally biased region" description="Gly residues" evidence="1">
    <location>
        <begin position="41"/>
        <end position="61"/>
    </location>
</feature>
<dbReference type="Proteomes" id="UP000807025">
    <property type="component" value="Unassembled WGS sequence"/>
</dbReference>
<dbReference type="EMBL" id="MU154524">
    <property type="protein sequence ID" value="KAF9501242.1"/>
    <property type="molecule type" value="Genomic_DNA"/>
</dbReference>
<gene>
    <name evidence="3" type="ORF">BDN71DRAFT_851690</name>
</gene>
<comment type="caution">
    <text evidence="3">The sequence shown here is derived from an EMBL/GenBank/DDBJ whole genome shotgun (WGS) entry which is preliminary data.</text>
</comment>
<feature type="region of interest" description="Disordered" evidence="1">
    <location>
        <begin position="38"/>
        <end position="118"/>
    </location>
</feature>
<keyword evidence="2" id="KW-0732">Signal</keyword>
<protein>
    <submittedName>
        <fullName evidence="3">Uncharacterized protein</fullName>
    </submittedName>
</protein>
<evidence type="ECO:0000256" key="2">
    <source>
        <dbReference type="SAM" id="SignalP"/>
    </source>
</evidence>
<feature type="compositionally biased region" description="Basic residues" evidence="1">
    <location>
        <begin position="99"/>
        <end position="118"/>
    </location>
</feature>
<feature type="compositionally biased region" description="Low complexity" evidence="1">
    <location>
        <begin position="68"/>
        <end position="77"/>
    </location>
</feature>
<evidence type="ECO:0000313" key="3">
    <source>
        <dbReference type="EMBL" id="KAF9501242.1"/>
    </source>
</evidence>
<keyword evidence="4" id="KW-1185">Reference proteome</keyword>
<feature type="chain" id="PRO_5040414238" evidence="2">
    <location>
        <begin position="22"/>
        <end position="118"/>
    </location>
</feature>
<dbReference type="AlphaFoldDB" id="A0A9P6A944"/>
<organism evidence="3 4">
    <name type="scientific">Pleurotus eryngii</name>
    <name type="common">Boletus of the steppes</name>
    <dbReference type="NCBI Taxonomy" id="5323"/>
    <lineage>
        <taxon>Eukaryota</taxon>
        <taxon>Fungi</taxon>
        <taxon>Dikarya</taxon>
        <taxon>Basidiomycota</taxon>
        <taxon>Agaricomycotina</taxon>
        <taxon>Agaricomycetes</taxon>
        <taxon>Agaricomycetidae</taxon>
        <taxon>Agaricales</taxon>
        <taxon>Pleurotineae</taxon>
        <taxon>Pleurotaceae</taxon>
        <taxon>Pleurotus</taxon>
    </lineage>
</organism>